<sequence>MRAITYTDFGPATDVLHPEDLPTPNPAPGEVLVRLHRSGVNPSDTKSRSGRPGLTKPAFDRIIPHSDGAGVIEAVGDGVDGARMGERVWIWNGQWQRPFGTCATHITLPAAQAVTLPEGVDFSTGATLGIPGLTAAQVVLGGGDVAGKTLLISGGGGSVAHLAIQLAKWKGARVIATASPGKSTQDALAAGAEQVIDYRSETLAQDILDASNGAPIERAIEGEFGANIDLLSEVMAPLGTIAAYGSAIELAPKFPFFQALFKALKIDITLIYILPLEERLKRIAQLHEALSAGALHSRIHATYPLEETAAAHRAVEQAGRHGAILIDCS</sequence>
<name>A0AAJ1UE00_9RHOB</name>
<keyword evidence="1" id="KW-0521">NADP</keyword>
<accession>A0AAJ1UE00</accession>
<dbReference type="InterPro" id="IPR013154">
    <property type="entry name" value="ADH-like_N"/>
</dbReference>
<dbReference type="InterPro" id="IPR051603">
    <property type="entry name" value="Zinc-ADH_QOR/CCCR"/>
</dbReference>
<dbReference type="SUPFAM" id="SSF51735">
    <property type="entry name" value="NAD(P)-binding Rossmann-fold domains"/>
    <property type="match status" value="1"/>
</dbReference>
<evidence type="ECO:0000256" key="1">
    <source>
        <dbReference type="ARBA" id="ARBA00022857"/>
    </source>
</evidence>
<dbReference type="Pfam" id="PF00107">
    <property type="entry name" value="ADH_zinc_N"/>
    <property type="match status" value="1"/>
</dbReference>
<dbReference type="Gene3D" id="3.40.50.720">
    <property type="entry name" value="NAD(P)-binding Rossmann-like Domain"/>
    <property type="match status" value="1"/>
</dbReference>
<dbReference type="InterPro" id="IPR036291">
    <property type="entry name" value="NAD(P)-bd_dom_sf"/>
</dbReference>
<dbReference type="EMBL" id="JANFFA010000003">
    <property type="protein sequence ID" value="MDQ2094586.1"/>
    <property type="molecule type" value="Genomic_DNA"/>
</dbReference>
<dbReference type="AlphaFoldDB" id="A0AAJ1UE00"/>
<dbReference type="PANTHER" id="PTHR44154">
    <property type="entry name" value="QUINONE OXIDOREDUCTASE"/>
    <property type="match status" value="1"/>
</dbReference>
<dbReference type="PANTHER" id="PTHR44154:SF1">
    <property type="entry name" value="QUINONE OXIDOREDUCTASE"/>
    <property type="match status" value="1"/>
</dbReference>
<keyword evidence="4" id="KW-1185">Reference proteome</keyword>
<dbReference type="Proteomes" id="UP001227162">
    <property type="component" value="Unassembled WGS sequence"/>
</dbReference>
<dbReference type="SMART" id="SM00829">
    <property type="entry name" value="PKS_ER"/>
    <property type="match status" value="1"/>
</dbReference>
<reference evidence="3" key="2">
    <citation type="submission" date="2023-04" db="EMBL/GenBank/DDBJ databases">
        <title>'Rhodoalgimonas zhirmunskyi' gen. nov., isolated from a red alga.</title>
        <authorList>
            <person name="Nedashkovskaya O.I."/>
            <person name="Otstavnykh N.Y."/>
            <person name="Bystritskaya E.P."/>
            <person name="Balabanova L.A."/>
            <person name="Isaeva M.P."/>
        </authorList>
    </citation>
    <scope>NUCLEOTIDE SEQUENCE</scope>
    <source>
        <strain evidence="3">10Alg 79</strain>
    </source>
</reference>
<organism evidence="3 4">
    <name type="scientific">Rhodalgimonas zhirmunskyi</name>
    <dbReference type="NCBI Taxonomy" id="2964767"/>
    <lineage>
        <taxon>Bacteria</taxon>
        <taxon>Pseudomonadati</taxon>
        <taxon>Pseudomonadota</taxon>
        <taxon>Alphaproteobacteria</taxon>
        <taxon>Rhodobacterales</taxon>
        <taxon>Roseobacteraceae</taxon>
        <taxon>Rhodalgimonas</taxon>
    </lineage>
</organism>
<dbReference type="InterPro" id="IPR013149">
    <property type="entry name" value="ADH-like_C"/>
</dbReference>
<dbReference type="SUPFAM" id="SSF50129">
    <property type="entry name" value="GroES-like"/>
    <property type="match status" value="1"/>
</dbReference>
<dbReference type="RefSeq" id="WP_317626213.1">
    <property type="nucleotide sequence ID" value="NZ_JANFFA010000003.1"/>
</dbReference>
<dbReference type="GO" id="GO:0016491">
    <property type="term" value="F:oxidoreductase activity"/>
    <property type="evidence" value="ECO:0007669"/>
    <property type="project" value="InterPro"/>
</dbReference>
<comment type="caution">
    <text evidence="3">The sequence shown here is derived from an EMBL/GenBank/DDBJ whole genome shotgun (WGS) entry which is preliminary data.</text>
</comment>
<evidence type="ECO:0000313" key="4">
    <source>
        <dbReference type="Proteomes" id="UP001227162"/>
    </source>
</evidence>
<dbReference type="CDD" id="cd08253">
    <property type="entry name" value="zeta_crystallin"/>
    <property type="match status" value="1"/>
</dbReference>
<dbReference type="Gene3D" id="3.90.180.10">
    <property type="entry name" value="Medium-chain alcohol dehydrogenases, catalytic domain"/>
    <property type="match status" value="1"/>
</dbReference>
<evidence type="ECO:0000259" key="2">
    <source>
        <dbReference type="SMART" id="SM00829"/>
    </source>
</evidence>
<dbReference type="Pfam" id="PF08240">
    <property type="entry name" value="ADH_N"/>
    <property type="match status" value="1"/>
</dbReference>
<protein>
    <submittedName>
        <fullName evidence="3">NADPH:quinone reductase</fullName>
    </submittedName>
</protein>
<dbReference type="InterPro" id="IPR011032">
    <property type="entry name" value="GroES-like_sf"/>
</dbReference>
<proteinExistence type="predicted"/>
<gene>
    <name evidence="3" type="ORF">NOI20_10740</name>
</gene>
<feature type="domain" description="Enoyl reductase (ER)" evidence="2">
    <location>
        <begin position="12"/>
        <end position="326"/>
    </location>
</feature>
<dbReference type="InterPro" id="IPR020843">
    <property type="entry name" value="ER"/>
</dbReference>
<reference evidence="3" key="1">
    <citation type="submission" date="2022-07" db="EMBL/GenBank/DDBJ databases">
        <authorList>
            <person name="Otstavnykh N."/>
            <person name="Isaeva M."/>
            <person name="Bystritskaya E."/>
        </authorList>
    </citation>
    <scope>NUCLEOTIDE SEQUENCE</scope>
    <source>
        <strain evidence="3">10Alg 79</strain>
    </source>
</reference>
<evidence type="ECO:0000313" key="3">
    <source>
        <dbReference type="EMBL" id="MDQ2094586.1"/>
    </source>
</evidence>